<comment type="caution">
    <text evidence="4">The sequence shown here is derived from an EMBL/GenBank/DDBJ whole genome shotgun (WGS) entry which is preliminary data.</text>
</comment>
<dbReference type="GO" id="GO:0016747">
    <property type="term" value="F:acyltransferase activity, transferring groups other than amino-acyl groups"/>
    <property type="evidence" value="ECO:0007669"/>
    <property type="project" value="InterPro"/>
</dbReference>
<dbReference type="OrthoDB" id="9786288at2"/>
<dbReference type="Proteomes" id="UP000318431">
    <property type="component" value="Unassembled WGS sequence"/>
</dbReference>
<reference evidence="4 5" key="1">
    <citation type="journal article" date="2015" name="Stand. Genomic Sci.">
        <title>Genomic Encyclopedia of Bacterial and Archaeal Type Strains, Phase III: the genomes of soil and plant-associated and newly described type strains.</title>
        <authorList>
            <person name="Whitman W.B."/>
            <person name="Woyke T."/>
            <person name="Klenk H.P."/>
            <person name="Zhou Y."/>
            <person name="Lilburn T.G."/>
            <person name="Beck B.J."/>
            <person name="De Vos P."/>
            <person name="Vandamme P."/>
            <person name="Eisen J.A."/>
            <person name="Garrity G."/>
            <person name="Hugenholtz P."/>
            <person name="Kyrpides N.C."/>
        </authorList>
    </citation>
    <scope>NUCLEOTIDE SEQUENCE [LARGE SCALE GENOMIC DNA]</scope>
    <source>
        <strain evidence="4 5">CGMCC 1.10822</strain>
    </source>
</reference>
<organism evidence="4 5">
    <name type="scientific">Pseudoduganella lurida</name>
    <dbReference type="NCBI Taxonomy" id="1036180"/>
    <lineage>
        <taxon>Bacteria</taxon>
        <taxon>Pseudomonadati</taxon>
        <taxon>Pseudomonadota</taxon>
        <taxon>Betaproteobacteria</taxon>
        <taxon>Burkholderiales</taxon>
        <taxon>Oxalobacteraceae</taxon>
        <taxon>Telluria group</taxon>
        <taxon>Pseudoduganella</taxon>
    </lineage>
</organism>
<dbReference type="InterPro" id="IPR011141">
    <property type="entry name" value="Polyketide_synthase_type-III"/>
</dbReference>
<name>A0A562QZE9_9BURK</name>
<evidence type="ECO:0000313" key="5">
    <source>
        <dbReference type="Proteomes" id="UP000318431"/>
    </source>
</evidence>
<protein>
    <submittedName>
        <fullName evidence="4">Putative naringenin-chalcone synthase</fullName>
    </submittedName>
</protein>
<accession>A0A562QZE9</accession>
<dbReference type="SUPFAM" id="SSF53901">
    <property type="entry name" value="Thiolase-like"/>
    <property type="match status" value="2"/>
</dbReference>
<evidence type="ECO:0000256" key="2">
    <source>
        <dbReference type="ARBA" id="ARBA00022679"/>
    </source>
</evidence>
<keyword evidence="2" id="KW-0808">Transferase</keyword>
<dbReference type="GO" id="GO:0030639">
    <property type="term" value="P:polyketide biosynthetic process"/>
    <property type="evidence" value="ECO:0007669"/>
    <property type="project" value="TreeGrafter"/>
</dbReference>
<dbReference type="AlphaFoldDB" id="A0A562QZE9"/>
<feature type="domain" description="Chalcone/stilbene synthase C-terminal" evidence="3">
    <location>
        <begin position="271"/>
        <end position="405"/>
    </location>
</feature>
<dbReference type="EMBL" id="VLLB01000009">
    <property type="protein sequence ID" value="TWI62182.1"/>
    <property type="molecule type" value="Genomic_DNA"/>
</dbReference>
<evidence type="ECO:0000313" key="4">
    <source>
        <dbReference type="EMBL" id="TWI62182.1"/>
    </source>
</evidence>
<dbReference type="PANTHER" id="PTHR11877">
    <property type="entry name" value="HYDROXYMETHYLGLUTARYL-COA SYNTHASE"/>
    <property type="match status" value="1"/>
</dbReference>
<proteinExistence type="inferred from homology"/>
<dbReference type="InterPro" id="IPR012328">
    <property type="entry name" value="Chalcone/stilbene_synt_C"/>
</dbReference>
<dbReference type="Pfam" id="PF02797">
    <property type="entry name" value="Chal_sti_synt_C"/>
    <property type="match status" value="1"/>
</dbReference>
<dbReference type="PANTHER" id="PTHR11877:SF46">
    <property type="entry name" value="TYPE III POLYKETIDE SYNTHASE A"/>
    <property type="match status" value="1"/>
</dbReference>
<evidence type="ECO:0000259" key="3">
    <source>
        <dbReference type="Pfam" id="PF02797"/>
    </source>
</evidence>
<keyword evidence="5" id="KW-1185">Reference proteome</keyword>
<dbReference type="InterPro" id="IPR016039">
    <property type="entry name" value="Thiolase-like"/>
</dbReference>
<evidence type="ECO:0000256" key="1">
    <source>
        <dbReference type="ARBA" id="ARBA00005531"/>
    </source>
</evidence>
<comment type="similarity">
    <text evidence="1">Belongs to the thiolase-like superfamily. Chalcone/stilbene synthases family.</text>
</comment>
<dbReference type="Gene3D" id="3.40.47.10">
    <property type="match status" value="1"/>
</dbReference>
<gene>
    <name evidence="4" type="ORF">IP91_04291</name>
</gene>
<dbReference type="RefSeq" id="WP_145651785.1">
    <property type="nucleotide sequence ID" value="NZ_VLLB01000009.1"/>
</dbReference>
<sequence length="407" mass="44844">MNHPSAAPLLVDFQPAQVSKPVSQKLALQISAFGLARGYCKQHGITGADGMLRVLQDMRGKFDKYGVSAQLIKRRQLVYFPRLRDMRIAGGELVLASPEHPHLQLFPDPDDTRGADLKQRHASYGKVVAGCLGQMYGDTRTAPDDLIHVTCSGYLAPSPVERMVAQREWFDTTVTHSYHMGCYGAFPAIRMAHGFLASSRAGAARPKARVDIVHTELLSGHHNIQDSGIENIITMTLFADGFVKYSLCTEEHAREHGLRGLRVLTYEEHLLPDSADDMTWVPAAHQFQMTLSIMVPVVIKRHVLAFVTRLLRGIRIDFGRERARLMFAIHPGGPKIVEHVQEELGLAPDQVAISKEVFRENGNMSSATVPHILKGILEEKAVKPGTPVVCLGFGPGLTVTGLVVEKT</sequence>